<reference evidence="1" key="2">
    <citation type="submission" date="2019-07" db="EMBL/GenBank/DDBJ databases">
        <title>Complete Genome Sequences of Clinical Pandoraea fibrosis Isolates.</title>
        <authorList>
            <person name="Pitt M.E."/>
            <person name="Nguyen S.H."/>
            <person name="Duarte T.P.S."/>
            <person name="Roddam L.F."/>
            <person name="Blaskovich M.A.T."/>
            <person name="Cooper M.A."/>
            <person name="Coin L.J.M."/>
        </authorList>
    </citation>
    <scope>NUCLEOTIDE SEQUENCE</scope>
    <source>
        <strain evidence="1">6399</strain>
    </source>
</reference>
<evidence type="ECO:0000313" key="3">
    <source>
        <dbReference type="Proteomes" id="UP000035080"/>
    </source>
</evidence>
<evidence type="ECO:0000313" key="1">
    <source>
        <dbReference type="EMBL" id="QHF15167.1"/>
    </source>
</evidence>
<sequence length="102" mass="11422">MANTADAATFRALARDLRRYSAAREWDLLQATDALFRRAWRLAPAPAARDASLAQAMADARVAHEQAYALSQRATSEARRRLAGLGHWRDGALGYLRMHDDR</sequence>
<dbReference type="RefSeq" id="WP_039372182.1">
    <property type="nucleotide sequence ID" value="NZ_CABPRW010000005.1"/>
</dbReference>
<organism evidence="2 4">
    <name type="scientific">Pandoraea fibrosis</name>
    <dbReference type="NCBI Taxonomy" id="1891094"/>
    <lineage>
        <taxon>Bacteria</taxon>
        <taxon>Pseudomonadati</taxon>
        <taxon>Pseudomonadota</taxon>
        <taxon>Betaproteobacteria</taxon>
        <taxon>Burkholderiales</taxon>
        <taxon>Burkholderiaceae</taxon>
        <taxon>Pandoraea</taxon>
    </lineage>
</organism>
<dbReference type="EMBL" id="CP047385">
    <property type="protein sequence ID" value="QHF15167.1"/>
    <property type="molecule type" value="Genomic_DNA"/>
</dbReference>
<name>A0A5E4V0X1_9BURK</name>
<keyword evidence="3" id="KW-1185">Reference proteome</keyword>
<reference evidence="2 4" key="3">
    <citation type="submission" date="2019-08" db="EMBL/GenBank/DDBJ databases">
        <authorList>
            <person name="Peeters C."/>
        </authorList>
    </citation>
    <scope>NUCLEOTIDE SEQUENCE [LARGE SCALE GENOMIC DNA]</scope>
    <source>
        <strain evidence="2 4">LMG 31113</strain>
    </source>
</reference>
<accession>A0A5E4V0X1</accession>
<reference evidence="1 3" key="1">
    <citation type="journal article" date="2015" name="Genome Announc.">
        <title>Genome Sequences of Two Pandoraea pnomenusa Isolates Recovered 11 Months Apart from a Cystic Fibrosis Patient.</title>
        <authorList>
            <person name="Ee R."/>
            <person name="Ambrose M."/>
            <person name="Lazenby J."/>
            <person name="Williams P."/>
            <person name="Chan K.G."/>
            <person name="Roddam L."/>
        </authorList>
    </citation>
    <scope>NUCLEOTIDE SEQUENCE [LARGE SCALE GENOMIC DNA]</scope>
    <source>
        <strain evidence="1 3">6399</strain>
    </source>
</reference>
<protein>
    <submittedName>
        <fullName evidence="2">Uncharacterized protein</fullName>
    </submittedName>
</protein>
<gene>
    <name evidence="2" type="ORF">PFI31113_02328</name>
    <name evidence="1" type="ORF">PI93_022820</name>
</gene>
<evidence type="ECO:0000313" key="4">
    <source>
        <dbReference type="Proteomes" id="UP000382577"/>
    </source>
</evidence>
<dbReference type="Proteomes" id="UP000035080">
    <property type="component" value="Chromosome"/>
</dbReference>
<dbReference type="EMBL" id="CABPRW010000005">
    <property type="protein sequence ID" value="VVE05771.1"/>
    <property type="molecule type" value="Genomic_DNA"/>
</dbReference>
<dbReference type="OrthoDB" id="8943007at2"/>
<dbReference type="Proteomes" id="UP000382577">
    <property type="component" value="Unassembled WGS sequence"/>
</dbReference>
<evidence type="ECO:0000313" key="2">
    <source>
        <dbReference type="EMBL" id="VVE05771.1"/>
    </source>
</evidence>
<proteinExistence type="predicted"/>
<dbReference type="AlphaFoldDB" id="A0A5E4V0X1"/>